<keyword evidence="2" id="KW-0805">Transcription regulation</keyword>
<comment type="subcellular location">
    <subcellularLocation>
        <location evidence="1">Nucleus</location>
    </subcellularLocation>
</comment>
<dbReference type="InterPro" id="IPR001005">
    <property type="entry name" value="SANT/Myb"/>
</dbReference>
<dbReference type="GO" id="GO:0009751">
    <property type="term" value="P:response to salicylic acid"/>
    <property type="evidence" value="ECO:0007669"/>
    <property type="project" value="TreeGrafter"/>
</dbReference>
<dbReference type="NCBIfam" id="TIGR01557">
    <property type="entry name" value="myb_SHAQKYF"/>
    <property type="match status" value="1"/>
</dbReference>
<dbReference type="PROSITE" id="PS50090">
    <property type="entry name" value="MYB_LIKE"/>
    <property type="match status" value="1"/>
</dbReference>
<evidence type="ECO:0000259" key="8">
    <source>
        <dbReference type="PROSITE" id="PS51294"/>
    </source>
</evidence>
<dbReference type="InterPro" id="IPR006447">
    <property type="entry name" value="Myb_dom_plants"/>
</dbReference>
<sequence>MKQTGVRRKSGRPWTKDEHELFLKGLKKYGKGDWKSISRKLVVTRNPTQVASHAQKYYARLEMEEEQRKRRSIFDKPIATEN</sequence>
<dbReference type="Gene3D" id="1.10.10.60">
    <property type="entry name" value="Homeodomain-like"/>
    <property type="match status" value="1"/>
</dbReference>
<dbReference type="PANTHER" id="PTHR44191">
    <property type="entry name" value="TRANSCRIPTION FACTOR KUA1"/>
    <property type="match status" value="1"/>
</dbReference>
<evidence type="ECO:0000256" key="5">
    <source>
        <dbReference type="ARBA" id="ARBA00023242"/>
    </source>
</evidence>
<dbReference type="CDD" id="cd00167">
    <property type="entry name" value="SANT"/>
    <property type="match status" value="1"/>
</dbReference>
<dbReference type="Pfam" id="PF00249">
    <property type="entry name" value="Myb_DNA-binding"/>
    <property type="match status" value="1"/>
</dbReference>
<feature type="domain" description="Myb-like" evidence="6">
    <location>
        <begin position="13"/>
        <end position="58"/>
    </location>
</feature>
<dbReference type="GO" id="GO:0006355">
    <property type="term" value="P:regulation of DNA-templated transcription"/>
    <property type="evidence" value="ECO:0007669"/>
    <property type="project" value="UniProtKB-ARBA"/>
</dbReference>
<feature type="domain" description="HTH myb-type" evidence="8">
    <location>
        <begin position="8"/>
        <end position="62"/>
    </location>
</feature>
<dbReference type="SMART" id="SM00717">
    <property type="entry name" value="SANT"/>
    <property type="match status" value="1"/>
</dbReference>
<dbReference type="GO" id="GO:0003677">
    <property type="term" value="F:DNA binding"/>
    <property type="evidence" value="ECO:0007669"/>
    <property type="project" value="UniProtKB-KW"/>
</dbReference>
<feature type="domain" description="SANT" evidence="7">
    <location>
        <begin position="9"/>
        <end position="62"/>
    </location>
</feature>
<gene>
    <name evidence="9" type="ORF">PHJA_002888200</name>
</gene>
<name>A0A830D5S8_9LAMI</name>
<dbReference type="InterPro" id="IPR017930">
    <property type="entry name" value="Myb_dom"/>
</dbReference>
<dbReference type="GO" id="GO:0009739">
    <property type="term" value="P:response to gibberellin"/>
    <property type="evidence" value="ECO:0007669"/>
    <property type="project" value="TreeGrafter"/>
</dbReference>
<evidence type="ECO:0000313" key="10">
    <source>
        <dbReference type="Proteomes" id="UP000653305"/>
    </source>
</evidence>
<dbReference type="PROSITE" id="PS51293">
    <property type="entry name" value="SANT"/>
    <property type="match status" value="1"/>
</dbReference>
<keyword evidence="3" id="KW-0238">DNA-binding</keyword>
<keyword evidence="10" id="KW-1185">Reference proteome</keyword>
<evidence type="ECO:0000256" key="3">
    <source>
        <dbReference type="ARBA" id="ARBA00023125"/>
    </source>
</evidence>
<dbReference type="GO" id="GO:0005634">
    <property type="term" value="C:nucleus"/>
    <property type="evidence" value="ECO:0007669"/>
    <property type="project" value="UniProtKB-SubCell"/>
</dbReference>
<dbReference type="FunFam" id="1.10.10.60:FF:000009">
    <property type="entry name" value="transcription factor MYB1R1"/>
    <property type="match status" value="1"/>
</dbReference>
<dbReference type="SUPFAM" id="SSF46689">
    <property type="entry name" value="Homeodomain-like"/>
    <property type="match status" value="1"/>
</dbReference>
<protein>
    <submittedName>
        <fullName evidence="9">Transcription factor divaricata</fullName>
    </submittedName>
</protein>
<dbReference type="InterPro" id="IPR017884">
    <property type="entry name" value="SANT_dom"/>
</dbReference>
<evidence type="ECO:0000256" key="2">
    <source>
        <dbReference type="ARBA" id="ARBA00023015"/>
    </source>
</evidence>
<keyword evidence="5" id="KW-0539">Nucleus</keyword>
<comment type="caution">
    <text evidence="9">The sequence shown here is derived from an EMBL/GenBank/DDBJ whole genome shotgun (WGS) entry which is preliminary data.</text>
</comment>
<dbReference type="InterPro" id="IPR052245">
    <property type="entry name" value="Plant_Stress_Dev_TF"/>
</dbReference>
<dbReference type="AlphaFoldDB" id="A0A830D5S8"/>
<reference evidence="9" key="1">
    <citation type="submission" date="2020-07" db="EMBL/GenBank/DDBJ databases">
        <title>Ethylene signaling mediates host invasion by parasitic plants.</title>
        <authorList>
            <person name="Yoshida S."/>
        </authorList>
    </citation>
    <scope>NUCLEOTIDE SEQUENCE</scope>
    <source>
        <strain evidence="9">Okayama</strain>
    </source>
</reference>
<dbReference type="PROSITE" id="PS51294">
    <property type="entry name" value="HTH_MYB"/>
    <property type="match status" value="1"/>
</dbReference>
<dbReference type="Proteomes" id="UP000653305">
    <property type="component" value="Unassembled WGS sequence"/>
</dbReference>
<evidence type="ECO:0000256" key="4">
    <source>
        <dbReference type="ARBA" id="ARBA00023163"/>
    </source>
</evidence>
<evidence type="ECO:0000259" key="7">
    <source>
        <dbReference type="PROSITE" id="PS51293"/>
    </source>
</evidence>
<dbReference type="EMBL" id="BMAC01001505">
    <property type="protein sequence ID" value="GFQ07441.1"/>
    <property type="molecule type" value="Genomic_DNA"/>
</dbReference>
<dbReference type="OrthoDB" id="118550at2759"/>
<dbReference type="InterPro" id="IPR009057">
    <property type="entry name" value="Homeodomain-like_sf"/>
</dbReference>
<accession>A0A830D5S8</accession>
<organism evidence="9 10">
    <name type="scientific">Phtheirospermum japonicum</name>
    <dbReference type="NCBI Taxonomy" id="374723"/>
    <lineage>
        <taxon>Eukaryota</taxon>
        <taxon>Viridiplantae</taxon>
        <taxon>Streptophyta</taxon>
        <taxon>Embryophyta</taxon>
        <taxon>Tracheophyta</taxon>
        <taxon>Spermatophyta</taxon>
        <taxon>Magnoliopsida</taxon>
        <taxon>eudicotyledons</taxon>
        <taxon>Gunneridae</taxon>
        <taxon>Pentapetalae</taxon>
        <taxon>asterids</taxon>
        <taxon>lamiids</taxon>
        <taxon>Lamiales</taxon>
        <taxon>Orobanchaceae</taxon>
        <taxon>Orobanchaceae incertae sedis</taxon>
        <taxon>Phtheirospermum</taxon>
    </lineage>
</organism>
<proteinExistence type="predicted"/>
<dbReference type="PANTHER" id="PTHR44191:SF2">
    <property type="entry name" value="TRANSCRIPTION FACTOR MYBS1"/>
    <property type="match status" value="1"/>
</dbReference>
<evidence type="ECO:0000256" key="1">
    <source>
        <dbReference type="ARBA" id="ARBA00004123"/>
    </source>
</evidence>
<evidence type="ECO:0000259" key="6">
    <source>
        <dbReference type="PROSITE" id="PS50090"/>
    </source>
</evidence>
<evidence type="ECO:0000313" key="9">
    <source>
        <dbReference type="EMBL" id="GFQ07441.1"/>
    </source>
</evidence>
<keyword evidence="4" id="KW-0804">Transcription</keyword>